<evidence type="ECO:0000256" key="3">
    <source>
        <dbReference type="ARBA" id="ARBA00023125"/>
    </source>
</evidence>
<proteinExistence type="inferred from homology"/>
<evidence type="ECO:0000256" key="1">
    <source>
        <dbReference type="ARBA" id="ARBA00004123"/>
    </source>
</evidence>
<evidence type="ECO:0000259" key="13">
    <source>
        <dbReference type="PROSITE" id="PS50071"/>
    </source>
</evidence>
<evidence type="ECO:0000256" key="9">
    <source>
        <dbReference type="RuleBase" id="RU000682"/>
    </source>
</evidence>
<feature type="region of interest" description="Disordered" evidence="12">
    <location>
        <begin position="21"/>
        <end position="40"/>
    </location>
</feature>
<keyword evidence="5 10" id="KW-0804">Transcription</keyword>
<dbReference type="AlphaFoldDB" id="A0AAD3T4X0"/>
<evidence type="ECO:0000313" key="15">
    <source>
        <dbReference type="Proteomes" id="UP001279734"/>
    </source>
</evidence>
<dbReference type="InterPro" id="IPR009057">
    <property type="entry name" value="Homeodomain-like_sf"/>
</dbReference>
<feature type="domain" description="Homeobox" evidence="13">
    <location>
        <begin position="3"/>
        <end position="63"/>
    </location>
</feature>
<dbReference type="Pfam" id="PF00046">
    <property type="entry name" value="Homeodomain"/>
    <property type="match status" value="1"/>
</dbReference>
<dbReference type="InterPro" id="IPR000047">
    <property type="entry name" value="HTH_motif"/>
</dbReference>
<keyword evidence="15" id="KW-1185">Reference proteome</keyword>
<feature type="compositionally biased region" description="Basic and acidic residues" evidence="12">
    <location>
        <begin position="128"/>
        <end position="141"/>
    </location>
</feature>
<dbReference type="InterPro" id="IPR045224">
    <property type="entry name" value="HDZip_class_I_plant"/>
</dbReference>
<evidence type="ECO:0000313" key="14">
    <source>
        <dbReference type="EMBL" id="GMH22809.1"/>
    </source>
</evidence>
<dbReference type="Pfam" id="PF02183">
    <property type="entry name" value="HALZ"/>
    <property type="match status" value="1"/>
</dbReference>
<feature type="region of interest" description="Disordered" evidence="12">
    <location>
        <begin position="128"/>
        <end position="150"/>
    </location>
</feature>
<dbReference type="InterPro" id="IPR001356">
    <property type="entry name" value="HD"/>
</dbReference>
<keyword evidence="4 8" id="KW-0371">Homeobox</keyword>
<dbReference type="InterPro" id="IPR017970">
    <property type="entry name" value="Homeobox_CS"/>
</dbReference>
<dbReference type="Proteomes" id="UP001279734">
    <property type="component" value="Unassembled WGS sequence"/>
</dbReference>
<evidence type="ECO:0000256" key="4">
    <source>
        <dbReference type="ARBA" id="ARBA00023155"/>
    </source>
</evidence>
<comment type="subcellular location">
    <subcellularLocation>
        <location evidence="1 8 9">Nucleus</location>
    </subcellularLocation>
</comment>
<evidence type="ECO:0000256" key="2">
    <source>
        <dbReference type="ARBA" id="ARBA00023015"/>
    </source>
</evidence>
<dbReference type="GO" id="GO:0045893">
    <property type="term" value="P:positive regulation of DNA-templated transcription"/>
    <property type="evidence" value="ECO:0007669"/>
    <property type="project" value="TreeGrafter"/>
</dbReference>
<gene>
    <name evidence="14" type="ORF">Nepgr_024652</name>
</gene>
<dbReference type="EMBL" id="BSYO01000025">
    <property type="protein sequence ID" value="GMH22809.1"/>
    <property type="molecule type" value="Genomic_DNA"/>
</dbReference>
<sequence length="203" mass="22501">MQTQKIKSKKKFSDGQIRSLESIFDSDSRPESGTKKEIADQLGLEPRQVAVWFQNRRARCKSKQIEHDYSVLKSSYDSLASKLASLKRENQSLAVELQRLQNLKGKSKGRNNGGSKSGTIISLGSSEEHAALQGGNDKDKTSSGNGHTKGREYLQQCTDTYSGLDAMDSSQVSSQNCCSFESMLGSDCLLEKNSDSEWWEFLA</sequence>
<evidence type="ECO:0000256" key="11">
    <source>
        <dbReference type="SAM" id="Coils"/>
    </source>
</evidence>
<dbReference type="PANTHER" id="PTHR24326:SF122">
    <property type="entry name" value="HOMEOBOX-LEUCINE ZIPPER PROTEIN HOX6"/>
    <property type="match status" value="1"/>
</dbReference>
<feature type="DNA-binding region" description="Homeobox" evidence="8">
    <location>
        <begin position="5"/>
        <end position="64"/>
    </location>
</feature>
<dbReference type="SMART" id="SM00389">
    <property type="entry name" value="HOX"/>
    <property type="match status" value="1"/>
</dbReference>
<dbReference type="GO" id="GO:0000981">
    <property type="term" value="F:DNA-binding transcription factor activity, RNA polymerase II-specific"/>
    <property type="evidence" value="ECO:0007669"/>
    <property type="project" value="UniProtKB-UniRule"/>
</dbReference>
<dbReference type="CDD" id="cd00086">
    <property type="entry name" value="homeodomain"/>
    <property type="match status" value="1"/>
</dbReference>
<keyword evidence="3 8" id="KW-0238">DNA-binding</keyword>
<keyword evidence="6 8" id="KW-0539">Nucleus</keyword>
<evidence type="ECO:0000256" key="10">
    <source>
        <dbReference type="RuleBase" id="RU369038"/>
    </source>
</evidence>
<accession>A0AAD3T4X0</accession>
<dbReference type="PROSITE" id="PS00027">
    <property type="entry name" value="HOMEOBOX_1"/>
    <property type="match status" value="1"/>
</dbReference>
<dbReference type="GO" id="GO:0043565">
    <property type="term" value="F:sequence-specific DNA binding"/>
    <property type="evidence" value="ECO:0007669"/>
    <property type="project" value="InterPro"/>
</dbReference>
<dbReference type="PANTHER" id="PTHR24326">
    <property type="entry name" value="HOMEOBOX-LEUCINE ZIPPER PROTEIN"/>
    <property type="match status" value="1"/>
</dbReference>
<dbReference type="InterPro" id="IPR003106">
    <property type="entry name" value="Leu_zip_homeo"/>
</dbReference>
<feature type="coiled-coil region" evidence="11">
    <location>
        <begin position="76"/>
        <end position="106"/>
    </location>
</feature>
<organism evidence="14 15">
    <name type="scientific">Nepenthes gracilis</name>
    <name type="common">Slender pitcher plant</name>
    <dbReference type="NCBI Taxonomy" id="150966"/>
    <lineage>
        <taxon>Eukaryota</taxon>
        <taxon>Viridiplantae</taxon>
        <taxon>Streptophyta</taxon>
        <taxon>Embryophyta</taxon>
        <taxon>Tracheophyta</taxon>
        <taxon>Spermatophyta</taxon>
        <taxon>Magnoliopsida</taxon>
        <taxon>eudicotyledons</taxon>
        <taxon>Gunneridae</taxon>
        <taxon>Pentapetalae</taxon>
        <taxon>Caryophyllales</taxon>
        <taxon>Nepenthaceae</taxon>
        <taxon>Nepenthes</taxon>
    </lineage>
</organism>
<evidence type="ECO:0000256" key="8">
    <source>
        <dbReference type="PROSITE-ProRule" id="PRU00108"/>
    </source>
</evidence>
<evidence type="ECO:0000256" key="5">
    <source>
        <dbReference type="ARBA" id="ARBA00023163"/>
    </source>
</evidence>
<dbReference type="PROSITE" id="PS50071">
    <property type="entry name" value="HOMEOBOX_2"/>
    <property type="match status" value="1"/>
</dbReference>
<dbReference type="PRINTS" id="PR00031">
    <property type="entry name" value="HTHREPRESSR"/>
</dbReference>
<dbReference type="Gene3D" id="1.10.10.60">
    <property type="entry name" value="Homeodomain-like"/>
    <property type="match status" value="1"/>
</dbReference>
<comment type="similarity">
    <text evidence="7 10">Belongs to the HD-ZIP homeobox family. Class I subfamily.</text>
</comment>
<dbReference type="SUPFAM" id="SSF46689">
    <property type="entry name" value="Homeodomain-like"/>
    <property type="match status" value="1"/>
</dbReference>
<keyword evidence="11" id="KW-0175">Coiled coil</keyword>
<dbReference type="GO" id="GO:0005634">
    <property type="term" value="C:nucleus"/>
    <property type="evidence" value="ECO:0007669"/>
    <property type="project" value="UniProtKB-SubCell"/>
</dbReference>
<evidence type="ECO:0000256" key="12">
    <source>
        <dbReference type="SAM" id="MobiDB-lite"/>
    </source>
</evidence>
<evidence type="ECO:0000256" key="6">
    <source>
        <dbReference type="ARBA" id="ARBA00023242"/>
    </source>
</evidence>
<comment type="caution">
    <text evidence="14">The sequence shown here is derived from an EMBL/GenBank/DDBJ whole genome shotgun (WGS) entry which is preliminary data.</text>
</comment>
<evidence type="ECO:0000256" key="7">
    <source>
        <dbReference type="ARBA" id="ARBA00025748"/>
    </source>
</evidence>
<keyword evidence="2 10" id="KW-0805">Transcription regulation</keyword>
<reference evidence="14" key="1">
    <citation type="submission" date="2023-05" db="EMBL/GenBank/DDBJ databases">
        <title>Nepenthes gracilis genome sequencing.</title>
        <authorList>
            <person name="Fukushima K."/>
        </authorList>
    </citation>
    <scope>NUCLEOTIDE SEQUENCE</scope>
    <source>
        <strain evidence="14">SING2019-196</strain>
    </source>
</reference>
<protein>
    <recommendedName>
        <fullName evidence="10">Homeobox-leucine zipper protein</fullName>
    </recommendedName>
    <alternativeName>
        <fullName evidence="10">HD-ZIP protein</fullName>
    </alternativeName>
    <alternativeName>
        <fullName evidence="10">Homeodomain transcription factor</fullName>
    </alternativeName>
</protein>
<comment type="function">
    <text evidence="10">Transcription factor.</text>
</comment>
<name>A0AAD3T4X0_NEPGR</name>
<feature type="compositionally biased region" description="Basic and acidic residues" evidence="12">
    <location>
        <begin position="26"/>
        <end position="39"/>
    </location>
</feature>